<name>V2WJF3_MONRO</name>
<proteinExistence type="predicted"/>
<accession>V2WJF3</accession>
<reference evidence="1 2" key="1">
    <citation type="journal article" date="2014" name="BMC Genomics">
        <title>Genome and secretome analysis of the hemibiotrophic fungal pathogen, Moniliophthora roreri, which causes frosty pod rot disease of cacao: mechanisms of the biotrophic and necrotrophic phases.</title>
        <authorList>
            <person name="Meinhardt L.W."/>
            <person name="Costa G.G.L."/>
            <person name="Thomazella D.P.T."/>
            <person name="Teixeira P.J.P.L."/>
            <person name="Carazzolle M.F."/>
            <person name="Schuster S.C."/>
            <person name="Carlson J.E."/>
            <person name="Guiltinan M.J."/>
            <person name="Mieczkowski P."/>
            <person name="Farmer A."/>
            <person name="Ramaraj T."/>
            <person name="Crozier J."/>
            <person name="Davis R.E."/>
            <person name="Shao J."/>
            <person name="Melnick R.L."/>
            <person name="Pereira G.A.G."/>
            <person name="Bailey B.A."/>
        </authorList>
    </citation>
    <scope>NUCLEOTIDE SEQUENCE [LARGE SCALE GENOMIC DNA]</scope>
    <source>
        <strain evidence="1 2">MCA 2997</strain>
    </source>
</reference>
<dbReference type="HOGENOM" id="CLU_089712_1_0_1"/>
<dbReference type="KEGG" id="mrr:Moror_15827"/>
<dbReference type="EMBL" id="AWSO01002289">
    <property type="protein sequence ID" value="ESK81712.1"/>
    <property type="molecule type" value="Genomic_DNA"/>
</dbReference>
<organism evidence="1 2">
    <name type="scientific">Moniliophthora roreri (strain MCA 2997)</name>
    <name type="common">Cocoa frosty pod rot fungus</name>
    <name type="synonym">Crinipellis roreri</name>
    <dbReference type="NCBI Taxonomy" id="1381753"/>
    <lineage>
        <taxon>Eukaryota</taxon>
        <taxon>Fungi</taxon>
        <taxon>Dikarya</taxon>
        <taxon>Basidiomycota</taxon>
        <taxon>Agaricomycotina</taxon>
        <taxon>Agaricomycetes</taxon>
        <taxon>Agaricomycetidae</taxon>
        <taxon>Agaricales</taxon>
        <taxon>Marasmiineae</taxon>
        <taxon>Marasmiaceae</taxon>
        <taxon>Moniliophthora</taxon>
    </lineage>
</organism>
<sequence length="119" mass="14286">MFNRSSQFSVKGENTFNHVHGDQTIINLNTQEVKRTEYDEFEYVKRGHVISIQELGFINTADWNWNWQGRHLVGRHKARKTIWTVELVDRKSKYTTMIYEGEDAESVWEADFRRFSRNK</sequence>
<dbReference type="Proteomes" id="UP000017559">
    <property type="component" value="Unassembled WGS sequence"/>
</dbReference>
<gene>
    <name evidence="1" type="ORF">Moror_15827</name>
</gene>
<evidence type="ECO:0000313" key="2">
    <source>
        <dbReference type="Proteomes" id="UP000017559"/>
    </source>
</evidence>
<protein>
    <submittedName>
        <fullName evidence="1">Uncharacterized protein</fullName>
    </submittedName>
</protein>
<keyword evidence="2" id="KW-1185">Reference proteome</keyword>
<dbReference type="AlphaFoldDB" id="V2WJF3"/>
<comment type="caution">
    <text evidence="1">The sequence shown here is derived from an EMBL/GenBank/DDBJ whole genome shotgun (WGS) entry which is preliminary data.</text>
</comment>
<dbReference type="OrthoDB" id="3041260at2759"/>
<evidence type="ECO:0000313" key="1">
    <source>
        <dbReference type="EMBL" id="ESK81712.1"/>
    </source>
</evidence>